<feature type="compositionally biased region" description="Basic and acidic residues" evidence="1">
    <location>
        <begin position="199"/>
        <end position="208"/>
    </location>
</feature>
<feature type="region of interest" description="Disordered" evidence="1">
    <location>
        <begin position="199"/>
        <end position="226"/>
    </location>
</feature>
<feature type="compositionally biased region" description="Polar residues" evidence="1">
    <location>
        <begin position="139"/>
        <end position="150"/>
    </location>
</feature>
<reference evidence="2" key="1">
    <citation type="submission" date="2017-07" db="EMBL/GenBank/DDBJ databases">
        <title>Taro Niue Genome Assembly and Annotation.</title>
        <authorList>
            <person name="Atibalentja N."/>
            <person name="Keating K."/>
            <person name="Fields C.J."/>
        </authorList>
    </citation>
    <scope>NUCLEOTIDE SEQUENCE</scope>
    <source>
        <strain evidence="2">Niue_2</strain>
        <tissue evidence="2">Leaf</tissue>
    </source>
</reference>
<feature type="compositionally biased region" description="Basic and acidic residues" evidence="1">
    <location>
        <begin position="152"/>
        <end position="163"/>
    </location>
</feature>
<accession>A0A843U7S9</accession>
<organism evidence="2 3">
    <name type="scientific">Colocasia esculenta</name>
    <name type="common">Wild taro</name>
    <name type="synonym">Arum esculentum</name>
    <dbReference type="NCBI Taxonomy" id="4460"/>
    <lineage>
        <taxon>Eukaryota</taxon>
        <taxon>Viridiplantae</taxon>
        <taxon>Streptophyta</taxon>
        <taxon>Embryophyta</taxon>
        <taxon>Tracheophyta</taxon>
        <taxon>Spermatophyta</taxon>
        <taxon>Magnoliopsida</taxon>
        <taxon>Liliopsida</taxon>
        <taxon>Araceae</taxon>
        <taxon>Aroideae</taxon>
        <taxon>Colocasieae</taxon>
        <taxon>Colocasia</taxon>
    </lineage>
</organism>
<evidence type="ECO:0000256" key="1">
    <source>
        <dbReference type="SAM" id="MobiDB-lite"/>
    </source>
</evidence>
<proteinExistence type="predicted"/>
<dbReference type="EMBL" id="NMUH01000380">
    <property type="protein sequence ID" value="MQL78060.1"/>
    <property type="molecule type" value="Genomic_DNA"/>
</dbReference>
<feature type="region of interest" description="Disordered" evidence="1">
    <location>
        <begin position="139"/>
        <end position="163"/>
    </location>
</feature>
<gene>
    <name evidence="2" type="ORF">Taro_010483</name>
</gene>
<dbReference type="AlphaFoldDB" id="A0A843U7S9"/>
<evidence type="ECO:0000313" key="3">
    <source>
        <dbReference type="Proteomes" id="UP000652761"/>
    </source>
</evidence>
<keyword evidence="3" id="KW-1185">Reference proteome</keyword>
<protein>
    <submittedName>
        <fullName evidence="2">Uncharacterized protein</fullName>
    </submittedName>
</protein>
<evidence type="ECO:0000313" key="2">
    <source>
        <dbReference type="EMBL" id="MQL78060.1"/>
    </source>
</evidence>
<comment type="caution">
    <text evidence="2">The sequence shown here is derived from an EMBL/GenBank/DDBJ whole genome shotgun (WGS) entry which is preliminary data.</text>
</comment>
<dbReference type="Proteomes" id="UP000652761">
    <property type="component" value="Unassembled WGS sequence"/>
</dbReference>
<sequence length="275" mass="29577">MGTRRNRFSGLQCFDPLFGVAVEVTVAIRSRHLGASRRESYRDMSRHRVLAASGLKPKATPHFPPLALSALFLPSPSRDMFVPFGARRRRPFLREGPNGFILRVEVGTLDPLALSMLPSPSTSCFLCGLGLGSVRTPCSRLSETSQQQQGARRAEETGRYPRSCSHDFHSAGISLALSSIVQTGEAVLRGLPWEALRGHGGPEARLPGDGKQGPHHPPQISPDDEVCPFSNVLVPPLPSLEDVLDSGVSPLASSHKVMLDPTTVESLVAATTFGS</sequence>
<name>A0A843U7S9_COLES</name>